<reference evidence="3 4" key="1">
    <citation type="journal article" date="2008" name="Nature">
        <title>The genome of the model beetle and pest Tribolium castaneum.</title>
        <authorList>
            <consortium name="Tribolium Genome Sequencing Consortium"/>
            <person name="Richards S."/>
            <person name="Gibbs R.A."/>
            <person name="Weinstock G.M."/>
            <person name="Brown S.J."/>
            <person name="Denell R."/>
            <person name="Beeman R.W."/>
            <person name="Gibbs R."/>
            <person name="Beeman R.W."/>
            <person name="Brown S.J."/>
            <person name="Bucher G."/>
            <person name="Friedrich M."/>
            <person name="Grimmelikhuijzen C.J."/>
            <person name="Klingler M."/>
            <person name="Lorenzen M."/>
            <person name="Richards S."/>
            <person name="Roth S."/>
            <person name="Schroder R."/>
            <person name="Tautz D."/>
            <person name="Zdobnov E.M."/>
            <person name="Muzny D."/>
            <person name="Gibbs R.A."/>
            <person name="Weinstock G.M."/>
            <person name="Attaway T."/>
            <person name="Bell S."/>
            <person name="Buhay C.J."/>
            <person name="Chandrabose M.N."/>
            <person name="Chavez D."/>
            <person name="Clerk-Blankenburg K.P."/>
            <person name="Cree A."/>
            <person name="Dao M."/>
            <person name="Davis C."/>
            <person name="Chacko J."/>
            <person name="Dinh H."/>
            <person name="Dugan-Rocha S."/>
            <person name="Fowler G."/>
            <person name="Garner T.T."/>
            <person name="Garnes J."/>
            <person name="Gnirke A."/>
            <person name="Hawes A."/>
            <person name="Hernandez J."/>
            <person name="Hines S."/>
            <person name="Holder M."/>
            <person name="Hume J."/>
            <person name="Jhangiani S.N."/>
            <person name="Joshi V."/>
            <person name="Khan Z.M."/>
            <person name="Jackson L."/>
            <person name="Kovar C."/>
            <person name="Kowis A."/>
            <person name="Lee S."/>
            <person name="Lewis L.R."/>
            <person name="Margolis J."/>
            <person name="Morgan M."/>
            <person name="Nazareth L.V."/>
            <person name="Nguyen N."/>
            <person name="Okwuonu G."/>
            <person name="Parker D."/>
            <person name="Richards S."/>
            <person name="Ruiz S.J."/>
            <person name="Santibanez J."/>
            <person name="Savard J."/>
            <person name="Scherer S.E."/>
            <person name="Schneider B."/>
            <person name="Sodergren E."/>
            <person name="Tautz D."/>
            <person name="Vattahil S."/>
            <person name="Villasana D."/>
            <person name="White C.S."/>
            <person name="Wright R."/>
            <person name="Park Y."/>
            <person name="Beeman R.W."/>
            <person name="Lord J."/>
            <person name="Oppert B."/>
            <person name="Lorenzen M."/>
            <person name="Brown S."/>
            <person name="Wang L."/>
            <person name="Savard J."/>
            <person name="Tautz D."/>
            <person name="Richards S."/>
            <person name="Weinstock G."/>
            <person name="Gibbs R.A."/>
            <person name="Liu Y."/>
            <person name="Worley K."/>
            <person name="Weinstock G."/>
            <person name="Elsik C.G."/>
            <person name="Reese J.T."/>
            <person name="Elhaik E."/>
            <person name="Landan G."/>
            <person name="Graur D."/>
            <person name="Arensburger P."/>
            <person name="Atkinson P."/>
            <person name="Beeman R.W."/>
            <person name="Beidler J."/>
            <person name="Brown S.J."/>
            <person name="Demuth J.P."/>
            <person name="Drury D.W."/>
            <person name="Du Y.Z."/>
            <person name="Fujiwara H."/>
            <person name="Lorenzen M."/>
            <person name="Maselli V."/>
            <person name="Osanai M."/>
            <person name="Park Y."/>
            <person name="Robertson H.M."/>
            <person name="Tu Z."/>
            <person name="Wang J.J."/>
            <person name="Wang S."/>
            <person name="Richards S."/>
            <person name="Song H."/>
            <person name="Zhang L."/>
            <person name="Sodergren E."/>
            <person name="Werner D."/>
            <person name="Stanke M."/>
            <person name="Morgenstern B."/>
            <person name="Solovyev V."/>
            <person name="Kosarev P."/>
            <person name="Brown G."/>
            <person name="Chen H.C."/>
            <person name="Ermolaeva O."/>
            <person name="Hlavina W."/>
            <person name="Kapustin Y."/>
            <person name="Kiryutin B."/>
            <person name="Kitts P."/>
            <person name="Maglott D."/>
            <person name="Pruitt K."/>
            <person name="Sapojnikov V."/>
            <person name="Souvorov A."/>
            <person name="Mackey A.J."/>
            <person name="Waterhouse R.M."/>
            <person name="Wyder S."/>
            <person name="Zdobnov E.M."/>
            <person name="Zdobnov E.M."/>
            <person name="Wyder S."/>
            <person name="Kriventseva E.V."/>
            <person name="Kadowaki T."/>
            <person name="Bork P."/>
            <person name="Aranda M."/>
            <person name="Bao R."/>
            <person name="Beermann A."/>
            <person name="Berns N."/>
            <person name="Bolognesi R."/>
            <person name="Bonneton F."/>
            <person name="Bopp D."/>
            <person name="Brown S.J."/>
            <person name="Bucher G."/>
            <person name="Butts T."/>
            <person name="Chaumot A."/>
            <person name="Denell R.E."/>
            <person name="Ferrier D.E."/>
            <person name="Friedrich M."/>
            <person name="Gordon C.M."/>
            <person name="Jindra M."/>
            <person name="Klingler M."/>
            <person name="Lan Q."/>
            <person name="Lattorff H.M."/>
            <person name="Laudet V."/>
            <person name="von Levetsow C."/>
            <person name="Liu Z."/>
            <person name="Lutz R."/>
            <person name="Lynch J.A."/>
            <person name="da Fonseca R.N."/>
            <person name="Posnien N."/>
            <person name="Reuter R."/>
            <person name="Roth S."/>
            <person name="Savard J."/>
            <person name="Schinko J.B."/>
            <person name="Schmitt C."/>
            <person name="Schoppmeier M."/>
            <person name="Schroder R."/>
            <person name="Shippy T.D."/>
            <person name="Simonnet F."/>
            <person name="Marques-Souza H."/>
            <person name="Tautz D."/>
            <person name="Tomoyasu Y."/>
            <person name="Trauner J."/>
            <person name="Van der Zee M."/>
            <person name="Vervoort M."/>
            <person name="Wittkopp N."/>
            <person name="Wimmer E.A."/>
            <person name="Yang X."/>
            <person name="Jones A.K."/>
            <person name="Sattelle D.B."/>
            <person name="Ebert P.R."/>
            <person name="Nelson D."/>
            <person name="Scott J.G."/>
            <person name="Beeman R.W."/>
            <person name="Muthukrishnan S."/>
            <person name="Kramer K.J."/>
            <person name="Arakane Y."/>
            <person name="Beeman R.W."/>
            <person name="Zhu Q."/>
            <person name="Hogenkamp D."/>
            <person name="Dixit R."/>
            <person name="Oppert B."/>
            <person name="Jiang H."/>
            <person name="Zou Z."/>
            <person name="Marshall J."/>
            <person name="Elpidina E."/>
            <person name="Vinokurov K."/>
            <person name="Oppert C."/>
            <person name="Zou Z."/>
            <person name="Evans J."/>
            <person name="Lu Z."/>
            <person name="Zhao P."/>
            <person name="Sumathipala N."/>
            <person name="Altincicek B."/>
            <person name="Vilcinskas A."/>
            <person name="Williams M."/>
            <person name="Hultmark D."/>
            <person name="Hetru C."/>
            <person name="Jiang H."/>
            <person name="Grimmelikhuijzen C.J."/>
            <person name="Hauser F."/>
            <person name="Cazzamali G."/>
            <person name="Williamson M."/>
            <person name="Park Y."/>
            <person name="Li B."/>
            <person name="Tanaka Y."/>
            <person name="Predel R."/>
            <person name="Neupert S."/>
            <person name="Schachtner J."/>
            <person name="Verleyen P."/>
            <person name="Raible F."/>
            <person name="Bork P."/>
            <person name="Friedrich M."/>
            <person name="Walden K.K."/>
            <person name="Robertson H.M."/>
            <person name="Angeli S."/>
            <person name="Foret S."/>
            <person name="Bucher G."/>
            <person name="Schuetz S."/>
            <person name="Maleszka R."/>
            <person name="Wimmer E.A."/>
            <person name="Beeman R.W."/>
            <person name="Lorenzen M."/>
            <person name="Tomoyasu Y."/>
            <person name="Miller S.C."/>
            <person name="Grossmann D."/>
            <person name="Bucher G."/>
        </authorList>
    </citation>
    <scope>NUCLEOTIDE SEQUENCE [LARGE SCALE GENOMIC DNA]</scope>
    <source>
        <strain evidence="3 4">Georgia GA2</strain>
    </source>
</reference>
<feature type="region of interest" description="Disordered" evidence="2">
    <location>
        <begin position="1"/>
        <end position="45"/>
    </location>
</feature>
<feature type="region of interest" description="Disordered" evidence="2">
    <location>
        <begin position="342"/>
        <end position="374"/>
    </location>
</feature>
<feature type="compositionally biased region" description="Polar residues" evidence="2">
    <location>
        <begin position="33"/>
        <end position="45"/>
    </location>
</feature>
<feature type="compositionally biased region" description="Polar residues" evidence="2">
    <location>
        <begin position="343"/>
        <end position="360"/>
    </location>
</feature>
<protein>
    <submittedName>
        <fullName evidence="3">Uncharacterized protein</fullName>
    </submittedName>
</protein>
<dbReference type="OrthoDB" id="10591331at2759"/>
<dbReference type="KEGG" id="tca:103312902"/>
<evidence type="ECO:0000313" key="4">
    <source>
        <dbReference type="Proteomes" id="UP000007266"/>
    </source>
</evidence>
<keyword evidence="1" id="KW-0175">Coiled coil</keyword>
<name>D6WNU2_TRICA</name>
<dbReference type="InParanoid" id="D6WNU2"/>
<dbReference type="EMBL" id="KQ971342">
    <property type="protein sequence ID" value="EFA03857.1"/>
    <property type="molecule type" value="Genomic_DNA"/>
</dbReference>
<sequence length="821" mass="90997">MDGHAVNNPPMKNDTNNSFRGDIIDLTDDTEPQQKGQTVVSSTSNLDNGVNKKIRILENTLLNPSTSTGLALSISPSLLISGNEKNTSSTSCEKESNEAFTEDLSSPFIKTYTGRRGPETKRNLPNLYLTTADGLPLPSQEIIVSDDIDNDDVVLVEERKKEKPLSTLKNSTCITGNRSVAKPKEKPPAPKPPPSPTGQMNTVNQTPNITPLRPTMNKNVVSTQITTANLNPNRSVKPVETGIVSPNSRLKKNTNVVVNPLNFAPIKGIVSPNLPLKKITATSNSNIKVNKTPHPTNFKPVKPLVKGIISPNSPMKKITATSKSNMMVNPLTFIPIKPKRMVSPNSPLKKTTATSSSNVMVNGAPNPINAKPVEPMETPMAREIIKKIRVIPHFPVKENAVTSNLVVNSAPNRPNFKAKILARTKPKPKPKPPVKAFNPVETLAEIVETATAVANIEPQENECQPNQPIIYLLYPLQNSSDVLVASNDPNHVEEPPIEEAPPSPIMTNDVEIEPPCVVTPVDITKILNQGKKPDLMSRCEEAPLNDDQGDFLGFTRRERRKTACCSFYKTLLKIDMRNIKMLKKSIEELSNYQKNVIYCACPSDNFLPETIKEELSPECIKIEDEDIDPFEDQIHDVIYNTDALPSISEVISQVNEEVRQIKQMEATIQKNELQAKLTKPEQALKLIKEGLELIQSWSKEANSSVDVEEVPKKKRGRPKTKIDEEVPKPQNVVPVSTVTRKRRGRKNGELEALKKIQKRKRSVVSVSDIRNSVRLDGELPKKRGRKKKVVEVDNDDDLLVVKRIDIINQSGVKTARKRKAT</sequence>
<gene>
    <name evidence="3" type="primary">AUGUSTUS-3.0.2_13973</name>
    <name evidence="3" type="ORF">TcasGA2_TC013973</name>
</gene>
<dbReference type="HOGENOM" id="CLU_344650_0_0_1"/>
<dbReference type="AlphaFoldDB" id="D6WNU2"/>
<proteinExistence type="predicted"/>
<feature type="region of interest" description="Disordered" evidence="2">
    <location>
        <begin position="175"/>
        <end position="215"/>
    </location>
</feature>
<keyword evidence="4" id="KW-1185">Reference proteome</keyword>
<evidence type="ECO:0000256" key="1">
    <source>
        <dbReference type="SAM" id="Coils"/>
    </source>
</evidence>
<evidence type="ECO:0000313" key="3">
    <source>
        <dbReference type="EMBL" id="EFA03857.1"/>
    </source>
</evidence>
<accession>D6WNU2</accession>
<feature type="coiled-coil region" evidence="1">
    <location>
        <begin position="647"/>
        <end position="674"/>
    </location>
</feature>
<evidence type="ECO:0000256" key="2">
    <source>
        <dbReference type="SAM" id="MobiDB-lite"/>
    </source>
</evidence>
<feature type="compositionally biased region" description="Polar residues" evidence="2">
    <location>
        <begin position="197"/>
        <end position="209"/>
    </location>
</feature>
<dbReference type="Proteomes" id="UP000007266">
    <property type="component" value="Linkage group 5"/>
</dbReference>
<organism evidence="3 4">
    <name type="scientific">Tribolium castaneum</name>
    <name type="common">Red flour beetle</name>
    <dbReference type="NCBI Taxonomy" id="7070"/>
    <lineage>
        <taxon>Eukaryota</taxon>
        <taxon>Metazoa</taxon>
        <taxon>Ecdysozoa</taxon>
        <taxon>Arthropoda</taxon>
        <taxon>Hexapoda</taxon>
        <taxon>Insecta</taxon>
        <taxon>Pterygota</taxon>
        <taxon>Neoptera</taxon>
        <taxon>Endopterygota</taxon>
        <taxon>Coleoptera</taxon>
        <taxon>Polyphaga</taxon>
        <taxon>Cucujiformia</taxon>
        <taxon>Tenebrionidae</taxon>
        <taxon>Tenebrionidae incertae sedis</taxon>
        <taxon>Tribolium</taxon>
    </lineage>
</organism>
<reference evidence="3 4" key="2">
    <citation type="journal article" date="2010" name="Nucleic Acids Res.">
        <title>BeetleBase in 2010: revisions to provide comprehensive genomic information for Tribolium castaneum.</title>
        <authorList>
            <person name="Kim H.S."/>
            <person name="Murphy T."/>
            <person name="Xia J."/>
            <person name="Caragea D."/>
            <person name="Park Y."/>
            <person name="Beeman R.W."/>
            <person name="Lorenzen M.D."/>
            <person name="Butcher S."/>
            <person name="Manak J.R."/>
            <person name="Brown S.J."/>
        </authorList>
    </citation>
    <scope>NUCLEOTIDE SEQUENCE [LARGE SCALE GENOMIC DNA]</scope>
    <source>
        <strain evidence="3 4">Georgia GA2</strain>
    </source>
</reference>